<evidence type="ECO:0000256" key="4">
    <source>
        <dbReference type="RuleBase" id="RU003345"/>
    </source>
</evidence>
<sequence length="489" mass="52729">MSHHQLFIAGQWREPRSKRYREIINPADESLLALAPEANTEDVEAAIDAARHAFDHGPWPQLPPSERSAVLLHIAAAIETEAAHLARLETLNTGKTLGESEADLACVVATFRYYAGLLEARTDIAHPHAPAHVISVTRHEPVGVCALIVPWNYPLLQTAWKLAPALAAGNTVILKPSELTPLSALHLAGLLDTLALPRGVFNLVCGDGAVGHRLALSARVDMLSFTGGAMAGAKVMQAASGNFKRLALELGGKNPNIVFADADLDVALDQALNAVFFNAGQVCSAGSRLLLEASIHDRFVERLAERIEAIVLGDGFDSRTRMGPLISAAHRDRVLSLVHSAQGEGARLCAGGHIPAEAHLGKGFWLRPTLLSEVQADMRIAHEEIFGPVITVERFTHEDHAVQLANDTPYGLAAGVWTCDLGRANRLARRLRVGTLWVNDYNLAFPQAPWGGVKASGIGRELSAAGLEEFSELKHVLLNCEPRALNWFT</sequence>
<feature type="active site" evidence="3">
    <location>
        <position position="249"/>
    </location>
</feature>
<organism evidence="6">
    <name type="scientific">Pseudomonas putida</name>
    <name type="common">Arthrobacter siderocapsulatus</name>
    <dbReference type="NCBI Taxonomy" id="303"/>
    <lineage>
        <taxon>Bacteria</taxon>
        <taxon>Pseudomonadati</taxon>
        <taxon>Pseudomonadota</taxon>
        <taxon>Gammaproteobacteria</taxon>
        <taxon>Pseudomonadales</taxon>
        <taxon>Pseudomonadaceae</taxon>
        <taxon>Pseudomonas</taxon>
    </lineage>
</organism>
<dbReference type="PANTHER" id="PTHR11699">
    <property type="entry name" value="ALDEHYDE DEHYDROGENASE-RELATED"/>
    <property type="match status" value="1"/>
</dbReference>
<dbReference type="InterPro" id="IPR016163">
    <property type="entry name" value="Ald_DH_C"/>
</dbReference>
<dbReference type="FunFam" id="3.40.605.10:FF:000007">
    <property type="entry name" value="NAD/NADP-dependent betaine aldehyde dehydrogenase"/>
    <property type="match status" value="1"/>
</dbReference>
<keyword evidence="2 4" id="KW-0560">Oxidoreductase</keyword>
<dbReference type="InterPro" id="IPR016161">
    <property type="entry name" value="Ald_DH/histidinol_DH"/>
</dbReference>
<evidence type="ECO:0000256" key="2">
    <source>
        <dbReference type="ARBA" id="ARBA00023002"/>
    </source>
</evidence>
<dbReference type="Gene3D" id="3.40.309.10">
    <property type="entry name" value="Aldehyde Dehydrogenase, Chain A, domain 2"/>
    <property type="match status" value="1"/>
</dbReference>
<proteinExistence type="inferred from homology"/>
<dbReference type="InterPro" id="IPR015590">
    <property type="entry name" value="Aldehyde_DH_dom"/>
</dbReference>
<gene>
    <name evidence="6" type="primary">gbsA_2</name>
    <name evidence="6" type="ORF">IEC33019_1037</name>
</gene>
<dbReference type="PROSITE" id="PS00070">
    <property type="entry name" value="ALDEHYDE_DEHYDR_CYS"/>
    <property type="match status" value="1"/>
</dbReference>
<evidence type="ECO:0000256" key="1">
    <source>
        <dbReference type="ARBA" id="ARBA00009986"/>
    </source>
</evidence>
<evidence type="ECO:0000256" key="3">
    <source>
        <dbReference type="PROSITE-ProRule" id="PRU10007"/>
    </source>
</evidence>
<dbReference type="RefSeq" id="WP_070091517.1">
    <property type="nucleotide sequence ID" value="NZ_CP016634.1"/>
</dbReference>
<accession>A0A1B2F337</accession>
<dbReference type="InterPro" id="IPR016162">
    <property type="entry name" value="Ald_DH_N"/>
</dbReference>
<dbReference type="FunFam" id="3.40.309.10:FF:000012">
    <property type="entry name" value="Betaine aldehyde dehydrogenase"/>
    <property type="match status" value="1"/>
</dbReference>
<comment type="similarity">
    <text evidence="1 4">Belongs to the aldehyde dehydrogenase family.</text>
</comment>
<dbReference type="Pfam" id="PF00171">
    <property type="entry name" value="Aldedh"/>
    <property type="match status" value="1"/>
</dbReference>
<feature type="domain" description="Aldehyde dehydrogenase" evidence="5">
    <location>
        <begin position="12"/>
        <end position="476"/>
    </location>
</feature>
<dbReference type="SUPFAM" id="SSF53720">
    <property type="entry name" value="ALDH-like"/>
    <property type="match status" value="1"/>
</dbReference>
<dbReference type="InterPro" id="IPR029510">
    <property type="entry name" value="Ald_DH_CS_GLU"/>
</dbReference>
<reference evidence="6" key="1">
    <citation type="submission" date="2016-07" db="EMBL/GenBank/DDBJ databases">
        <title>New class B carbapenemase carried by novel plasmid in Pseudomonas putida enviromental strain in eastern Amazonia.</title>
        <authorList>
            <person name="Souza C.O."/>
            <person name="Lima K.V."/>
            <person name="Brasiliense D.M."/>
            <person name="Perez-Chaparro P.J."/>
            <person name="Mamizuka E.M."/>
            <person name="Lima M.O."/>
            <person name="Lima L.N."/>
            <person name="McCulloch J.A."/>
        </authorList>
    </citation>
    <scope>NUCLEOTIDE SEQUENCE [LARGE SCALE GENOMIC DNA]</scope>
    <source>
        <strain evidence="6">IEC33019</strain>
    </source>
</reference>
<dbReference type="GO" id="GO:0016620">
    <property type="term" value="F:oxidoreductase activity, acting on the aldehyde or oxo group of donors, NAD or NADP as acceptor"/>
    <property type="evidence" value="ECO:0007669"/>
    <property type="project" value="InterPro"/>
</dbReference>
<protein>
    <submittedName>
        <fullName evidence="6">Betaine aldehyde dehydrogenase</fullName>
    </submittedName>
</protein>
<evidence type="ECO:0000259" key="5">
    <source>
        <dbReference type="Pfam" id="PF00171"/>
    </source>
</evidence>
<dbReference type="PROSITE" id="PS00687">
    <property type="entry name" value="ALDEHYDE_DEHYDR_GLU"/>
    <property type="match status" value="1"/>
</dbReference>
<dbReference type="EMBL" id="CP016634">
    <property type="protein sequence ID" value="ANY86611.1"/>
    <property type="molecule type" value="Genomic_DNA"/>
</dbReference>
<evidence type="ECO:0000313" key="6">
    <source>
        <dbReference type="EMBL" id="ANY86611.1"/>
    </source>
</evidence>
<name>A0A1B2F337_PSEPU</name>
<dbReference type="AlphaFoldDB" id="A0A1B2F337"/>
<dbReference type="InterPro" id="IPR016160">
    <property type="entry name" value="Ald_DH_CS_CYS"/>
</dbReference>
<dbReference type="Gene3D" id="3.40.605.10">
    <property type="entry name" value="Aldehyde Dehydrogenase, Chain A, domain 1"/>
    <property type="match status" value="1"/>
</dbReference>